<dbReference type="GO" id="GO:0070979">
    <property type="term" value="P:protein K11-linked ubiquitination"/>
    <property type="evidence" value="ECO:0007669"/>
    <property type="project" value="TreeGrafter"/>
</dbReference>
<comment type="similarity">
    <text evidence="1">Belongs to the APC1 family.</text>
</comment>
<feature type="region of interest" description="Disordered" evidence="6">
    <location>
        <begin position="20"/>
        <end position="39"/>
    </location>
</feature>
<dbReference type="Pfam" id="PF21282">
    <property type="entry name" value="APC1_3rd"/>
    <property type="match status" value="1"/>
</dbReference>
<gene>
    <name evidence="10" type="primary">FGENESH: predicted gene_13.71</name>
    <name evidence="10" type="ORF">BN2166_0062410</name>
</gene>
<feature type="region of interest" description="Disordered" evidence="6">
    <location>
        <begin position="312"/>
        <end position="333"/>
    </location>
</feature>
<accession>A0A0K3CPK3</accession>
<dbReference type="PANTHER" id="PTHR12827">
    <property type="entry name" value="MEIOTIC CHECKPOINT REGULATOR TSG24 FAMILY MEMBER"/>
    <property type="match status" value="1"/>
</dbReference>
<evidence type="ECO:0000313" key="11">
    <source>
        <dbReference type="Proteomes" id="UP000199069"/>
    </source>
</evidence>
<evidence type="ECO:0000256" key="6">
    <source>
        <dbReference type="SAM" id="MobiDB-lite"/>
    </source>
</evidence>
<dbReference type="GO" id="GO:0007091">
    <property type="term" value="P:metaphase/anaphase transition of mitotic cell cycle"/>
    <property type="evidence" value="ECO:0007669"/>
    <property type="project" value="TreeGrafter"/>
</dbReference>
<dbReference type="OMA" id="VTMDRMA"/>
<evidence type="ECO:0000259" key="8">
    <source>
        <dbReference type="Pfam" id="PF18122"/>
    </source>
</evidence>
<feature type="compositionally biased region" description="Low complexity" evidence="6">
    <location>
        <begin position="1975"/>
        <end position="1989"/>
    </location>
</feature>
<evidence type="ECO:0000256" key="4">
    <source>
        <dbReference type="ARBA" id="ARBA00022776"/>
    </source>
</evidence>
<evidence type="ECO:0000256" key="2">
    <source>
        <dbReference type="ARBA" id="ARBA00022618"/>
    </source>
</evidence>
<protein>
    <submittedName>
        <fullName evidence="10">BY PROTMAP: gi|342319468|gb|EGU11416.1| Anaphase promoting complex subunit 1 [Rhodotorula glutinis ATCC 204091]</fullName>
    </submittedName>
</protein>
<feature type="region of interest" description="Disordered" evidence="6">
    <location>
        <begin position="1128"/>
        <end position="1147"/>
    </location>
</feature>
<dbReference type="Gene3D" id="1.25.10.10">
    <property type="entry name" value="Leucine-rich Repeat Variant"/>
    <property type="match status" value="2"/>
</dbReference>
<evidence type="ECO:0000256" key="1">
    <source>
        <dbReference type="ARBA" id="ARBA00010547"/>
    </source>
</evidence>
<feature type="region of interest" description="Disordered" evidence="6">
    <location>
        <begin position="1972"/>
        <end position="1993"/>
    </location>
</feature>
<feature type="compositionally biased region" description="Low complexity" evidence="6">
    <location>
        <begin position="1129"/>
        <end position="1143"/>
    </location>
</feature>
<dbReference type="InterPro" id="IPR048971">
    <property type="entry name" value="Apc1_3rd"/>
</dbReference>
<sequence>MRPTAFLRVRVIPVSAIPRNEIRLPPNPAPRRDPKSTDSPTIERLLKTLNRPLRAKQEEVAALARQLRTGNKEMSLEAAEQAARKQLGVAHDAVVDLPPNLRIIEYVPKRTEYAGLKREHREIVTQEAASGSMRRREKGATAPLPSSVAAVMAHLAPCVPWPAPALHTKPPDAIRTPASSVPPSLLPHPASRFQEVLRSTSRHSPTNAAPGSYFVRSTRENDGKMDEGLDALEELSWEGSRVVWSRGGSVFRTFSYEEKGETVTQALFADFYVPAEPAYNPSAASPTASTSAQRLDNDFSSSLFGPYRKPVTSSWSDDPLPLPVDPTDPGPAPQTRLDRTLIVLLSTIAFAYPSKGGCIPFPLPFRVERAWPLDHGILLERKREGREVWAENVGAQLPTLYTLSDLCDEMKAVAVVPSFRCTSGREEVEVETDGPIIPVEDLDEKVVFVSTMERAGEPPVAVSMNEKTRKVSIWAYGRLKAKLEGEEVVANGPVLAELDPKGEGKAVARDGGEETNGATSVGMSRGRGSLSGTKRKLADTSAHSASMPEERSIRRASGQYVGSSKGRPRLSISRVIDQEDELLEALSHNAEPLKPPPNATSSAALRRPATIDRRTSMTRNDLSVTMDRMALSQGASSAGGGDLEREATIFFSEAEQTSAASEVVLQRLWDADLGNLDTKGISAYLFDTRSPETSSLAIVLPAAHVLLILQLSTASDGSVTVSPLREVQASSATTVLATRSAVLDLAYLRPDGTLAVVTADGREDNADLSPLAADDRPAKLAGDASRRMVIVTEQQKRVMTFLPLDDFVQLRASVLRRRGASGADSGLQDLEAVLAPLFGIDAAAAGVAPDPFEAFQRRRADHQPAFPLRASATIHHSATFANSPSPDLPDQLQATLLTFHLVVQDVRLSARRRKDVVKLGRLVARLAGAAGLSGWVDYYRRLLGAALEPVQIAPGHTASRLPSTPPDLLTHLAALFRSEPRPTTHFDLASIAENFSLVPSGFYGSAVVPNRLTSAIIRLYSLLSDGSAGRPAPRIHSAVRYMLDELHWTAEDLDGLTFAVVLPLCEAIRSCQLDPPDNWPVEAYNLIRRTDLARQHGASQRTAPASRSQPAAIAASIDELAQRVAGLPTSSAGSASPTSTNASLNPVPRAARFNEDKRLEEVTRMLQFEDPVTISAGDRTIDQLTPQIQQSVLLALSQRTLSLPVGWGIFRFRTKTLHPSDAIKIGKINTAARIVPMPSPVALVEKEREPTAGAPPDRFEWPDFHAGVSAALELQLDGGQAVDSSQISFNRPADLDSRHAGLLYGLGLSGQLGSMLSSQAYDYLKSKHDPTSVGILLGLAASYLATGDATVTSVISIHLPALHPPRSSSLNVSGMTQAAAAVALGLVHFGSARRNYADVLLRELCGIKVTSIDDGSQCREAYALSAGFSFGLIMLSAGRRDKTRSSKEVDHLRVFRALILGESNNALPGAQSAKNVTDVNVTSPAATVAVGLTYLRSERKDVAEMLEIPSTPRNLDYVRPDLLLLRTICRNLILWDQVAKSKEWVESQLLPFLGGEAAASAKTPDADHDIARWSIAAGACFAMGLKFAGTAAADAHATLIHYLDRLSRASYVKTSSIQGKMKRQALRASLAALSLALSMVMAGTGEINVLRRIRVAHGLFSDGITYGSHLAVHMSLGLLFLGQGKQTLGNFDAAVAALFLSLYPIFPSTSIENRFHLQAYRHLWVLAVEPRYLEARDVDSGEPVFLPVRLRLKPDGVSGQPSGKAAVKQLVAPTLIPSISQIDAIQIDSPRYWAFALNLSSNPSHLEQFLRDSTLYVKRKTGHLSYAQDPRGIRSIFTRSKSETGSSVFDFGQTARMLSTSANGLRDFVAAFSGDEEAVAATAALCLPKDASRPPTEFEAFSASVLLECLTKDKRDVAPIYRAVYSAIKDLEAALNSPSSNSSSTALLETDDLRFVIEFYKLGAFKSIFSRVGAPGPSSSSSKSKSGSSTSREPLLHPSFISHLSSTLSALGSGAVSGGGSNVFERYLRELGEWPTDSHLSTRLSLALSHLRLPSLPTLSQLRDLVRQAQQNQGASKEVVEVLLRATAKKVEETRGRGTAWTEEGERRMVESWCGGA</sequence>
<evidence type="ECO:0000256" key="3">
    <source>
        <dbReference type="ARBA" id="ARBA00022737"/>
    </source>
</evidence>
<organism evidence="10 11">
    <name type="scientific">Rhodotorula toruloides</name>
    <name type="common">Yeast</name>
    <name type="synonym">Rhodosporidium toruloides</name>
    <dbReference type="NCBI Taxonomy" id="5286"/>
    <lineage>
        <taxon>Eukaryota</taxon>
        <taxon>Fungi</taxon>
        <taxon>Dikarya</taxon>
        <taxon>Basidiomycota</taxon>
        <taxon>Pucciniomycotina</taxon>
        <taxon>Microbotryomycetes</taxon>
        <taxon>Sporidiobolales</taxon>
        <taxon>Sporidiobolaceae</taxon>
        <taxon>Rhodotorula</taxon>
    </lineage>
</organism>
<dbReference type="InterPro" id="IPR024990">
    <property type="entry name" value="Apc1"/>
</dbReference>
<feature type="domain" description="Anaphase-promoting complex subunit 1 beta-sandwich" evidence="9">
    <location>
        <begin position="1732"/>
        <end position="1819"/>
    </location>
</feature>
<dbReference type="Pfam" id="PF12859">
    <property type="entry name" value="ANAPC1"/>
    <property type="match status" value="1"/>
</dbReference>
<dbReference type="InterPro" id="IPR041221">
    <property type="entry name" value="APC1_C"/>
</dbReference>
<feature type="region of interest" description="Disordered" evidence="6">
    <location>
        <begin position="588"/>
        <end position="620"/>
    </location>
</feature>
<dbReference type="GO" id="GO:0060090">
    <property type="term" value="F:molecular adaptor activity"/>
    <property type="evidence" value="ECO:0007669"/>
    <property type="project" value="TreeGrafter"/>
</dbReference>
<keyword evidence="11" id="KW-1185">Reference proteome</keyword>
<keyword evidence="4" id="KW-0498">Mitosis</keyword>
<keyword evidence="2" id="KW-0132">Cell division</keyword>
<feature type="compositionally biased region" description="Basic and acidic residues" evidence="6">
    <location>
        <begin position="502"/>
        <end position="512"/>
    </location>
</feature>
<dbReference type="InterPro" id="IPR011989">
    <property type="entry name" value="ARM-like"/>
</dbReference>
<dbReference type="STRING" id="5286.A0A0K3CPK3"/>
<dbReference type="EMBL" id="CWKI01000013">
    <property type="protein sequence ID" value="CTR10380.1"/>
    <property type="molecule type" value="Genomic_DNA"/>
</dbReference>
<feature type="compositionally biased region" description="Pro residues" evidence="6">
    <location>
        <begin position="320"/>
        <end position="332"/>
    </location>
</feature>
<dbReference type="GO" id="GO:0051301">
    <property type="term" value="P:cell division"/>
    <property type="evidence" value="ECO:0007669"/>
    <property type="project" value="UniProtKB-KW"/>
</dbReference>
<evidence type="ECO:0000259" key="7">
    <source>
        <dbReference type="Pfam" id="PF12859"/>
    </source>
</evidence>
<name>A0A0K3CPK3_RHOTO</name>
<feature type="domain" description="Anaphase-promoting complex subunit 1 N-terminal" evidence="7">
    <location>
        <begin position="226"/>
        <end position="384"/>
    </location>
</feature>
<dbReference type="PANTHER" id="PTHR12827:SF3">
    <property type="entry name" value="ANAPHASE-PROMOTING COMPLEX SUBUNIT 1"/>
    <property type="match status" value="1"/>
</dbReference>
<evidence type="ECO:0000259" key="9">
    <source>
        <dbReference type="Pfam" id="PF21282"/>
    </source>
</evidence>
<dbReference type="Proteomes" id="UP000199069">
    <property type="component" value="Unassembled WGS sequence"/>
</dbReference>
<keyword evidence="5" id="KW-0131">Cell cycle</keyword>
<feature type="region of interest" description="Disordered" evidence="6">
    <location>
        <begin position="502"/>
        <end position="567"/>
    </location>
</feature>
<evidence type="ECO:0000256" key="5">
    <source>
        <dbReference type="ARBA" id="ARBA00023306"/>
    </source>
</evidence>
<dbReference type="Pfam" id="PF18122">
    <property type="entry name" value="APC1_C"/>
    <property type="match status" value="1"/>
</dbReference>
<reference evidence="10 11" key="1">
    <citation type="submission" date="2015-07" db="EMBL/GenBank/DDBJ databases">
        <authorList>
            <person name="Cajimat M.N.B."/>
            <person name="Milazzo M.L."/>
            <person name="Fulhorst C.F."/>
        </authorList>
    </citation>
    <scope>NUCLEOTIDE SEQUENCE [LARGE SCALE GENOMIC DNA]</scope>
    <source>
        <strain evidence="10">Single colony</strain>
    </source>
</reference>
<dbReference type="InterPro" id="IPR049255">
    <property type="entry name" value="Apc1_N"/>
</dbReference>
<evidence type="ECO:0000313" key="10">
    <source>
        <dbReference type="EMBL" id="CTR10380.1"/>
    </source>
</evidence>
<dbReference type="GO" id="GO:0005680">
    <property type="term" value="C:anaphase-promoting complex"/>
    <property type="evidence" value="ECO:0007669"/>
    <property type="project" value="InterPro"/>
</dbReference>
<feature type="domain" description="Anaphase-promoting complex subunit 1 C-terminal" evidence="8">
    <location>
        <begin position="1867"/>
        <end position="2054"/>
    </location>
</feature>
<dbReference type="GO" id="GO:0031145">
    <property type="term" value="P:anaphase-promoting complex-dependent catabolic process"/>
    <property type="evidence" value="ECO:0007669"/>
    <property type="project" value="TreeGrafter"/>
</dbReference>
<proteinExistence type="inferred from homology"/>
<keyword evidence="3" id="KW-0677">Repeat</keyword>